<reference evidence="3" key="1">
    <citation type="journal article" date="2019" name="Int. J. Syst. Evol. Microbiol.">
        <title>The Global Catalogue of Microorganisms (GCM) 10K type strain sequencing project: providing services to taxonomists for standard genome sequencing and annotation.</title>
        <authorList>
            <consortium name="The Broad Institute Genomics Platform"/>
            <consortium name="The Broad Institute Genome Sequencing Center for Infectious Disease"/>
            <person name="Wu L."/>
            <person name="Ma J."/>
        </authorList>
    </citation>
    <scope>NUCLEOTIDE SEQUENCE [LARGE SCALE GENOMIC DNA]</scope>
    <source>
        <strain evidence="3">JCM 6242</strain>
    </source>
</reference>
<keyword evidence="1" id="KW-0732">Signal</keyword>
<organism evidence="2 3">
    <name type="scientific">Streptosporangium fragile</name>
    <dbReference type="NCBI Taxonomy" id="46186"/>
    <lineage>
        <taxon>Bacteria</taxon>
        <taxon>Bacillati</taxon>
        <taxon>Actinomycetota</taxon>
        <taxon>Actinomycetes</taxon>
        <taxon>Streptosporangiales</taxon>
        <taxon>Streptosporangiaceae</taxon>
        <taxon>Streptosporangium</taxon>
    </lineage>
</organism>
<gene>
    <name evidence="2" type="ORF">GCM10010517_69860</name>
</gene>
<evidence type="ECO:0000256" key="1">
    <source>
        <dbReference type="SAM" id="SignalP"/>
    </source>
</evidence>
<dbReference type="Pfam" id="PF09056">
    <property type="entry name" value="Phospholip_A2_3"/>
    <property type="match status" value="1"/>
</dbReference>
<dbReference type="RefSeq" id="WP_344980482.1">
    <property type="nucleotide sequence ID" value="NZ_BAAAVI010000077.1"/>
</dbReference>
<proteinExistence type="predicted"/>
<dbReference type="Gene3D" id="1.20.90.10">
    <property type="entry name" value="Phospholipase A2 domain"/>
    <property type="match status" value="1"/>
</dbReference>
<dbReference type="InterPro" id="IPR036444">
    <property type="entry name" value="PLipase_A2_dom_sf"/>
</dbReference>
<name>A0ABP6IQ97_9ACTN</name>
<dbReference type="InterPro" id="IPR015141">
    <property type="entry name" value="PLipase_A2_prok/fun"/>
</dbReference>
<dbReference type="EMBL" id="BAAAVI010000077">
    <property type="protein sequence ID" value="GAA2903831.1"/>
    <property type="molecule type" value="Genomic_DNA"/>
</dbReference>
<accession>A0ABP6IQ97</accession>
<dbReference type="SUPFAM" id="SSF48619">
    <property type="entry name" value="Phospholipase A2, PLA2"/>
    <property type="match status" value="1"/>
</dbReference>
<feature type="signal peptide" evidence="1">
    <location>
        <begin position="1"/>
        <end position="25"/>
    </location>
</feature>
<dbReference type="Proteomes" id="UP001500831">
    <property type="component" value="Unassembled WGS sequence"/>
</dbReference>
<protein>
    <submittedName>
        <fullName evidence="2">Phospholipase</fullName>
    </submittedName>
</protein>
<comment type="caution">
    <text evidence="2">The sequence shown here is derived from an EMBL/GenBank/DDBJ whole genome shotgun (WGS) entry which is preliminary data.</text>
</comment>
<feature type="chain" id="PRO_5047123022" evidence="1">
    <location>
        <begin position="26"/>
        <end position="153"/>
    </location>
</feature>
<keyword evidence="3" id="KW-1185">Reference proteome</keyword>
<sequence length="153" mass="17202">MNQPRFIRKAITAATTAVLSLGLLAGTGTSAEAQGRSLRATADHLMNLNAADFVRQPHVAPFDWGNNGCNAMPGPQARRFHIACVQHDFGYRNYGGRSHLKLGPDEETRRWIDERFWHEMRRICIDQHASSGWCLTEAATSYRVVRAAGRYLY</sequence>
<evidence type="ECO:0000313" key="2">
    <source>
        <dbReference type="EMBL" id="GAA2903831.1"/>
    </source>
</evidence>
<evidence type="ECO:0000313" key="3">
    <source>
        <dbReference type="Proteomes" id="UP001500831"/>
    </source>
</evidence>